<dbReference type="InterPro" id="IPR003141">
    <property type="entry name" value="Pol/His_phosphatase_N"/>
</dbReference>
<dbReference type="PANTHER" id="PTHR32294">
    <property type="entry name" value="DNA POLYMERASE III SUBUNIT ALPHA"/>
    <property type="match status" value="1"/>
</dbReference>
<dbReference type="InterPro" id="IPR016195">
    <property type="entry name" value="Pol/histidinol_Pase-like"/>
</dbReference>
<dbReference type="InterPro" id="IPR011708">
    <property type="entry name" value="DNA_pol3_alpha_NTPase_dom"/>
</dbReference>
<protein>
    <recommendedName>
        <fullName evidence="3">DNA polymerase III subunit alpha</fullName>
        <ecNumber evidence="2">2.7.7.7</ecNumber>
    </recommendedName>
</protein>
<dbReference type="Gene3D" id="3.20.20.140">
    <property type="entry name" value="Metal-dependent hydrolases"/>
    <property type="match status" value="1"/>
</dbReference>
<dbReference type="Pfam" id="PF07733">
    <property type="entry name" value="DNA_pol3_alpha"/>
    <property type="match status" value="1"/>
</dbReference>
<evidence type="ECO:0000256" key="3">
    <source>
        <dbReference type="ARBA" id="ARBA00019114"/>
    </source>
</evidence>
<dbReference type="InterPro" id="IPR004365">
    <property type="entry name" value="NA-bd_OB_tRNA"/>
</dbReference>
<evidence type="ECO:0000256" key="6">
    <source>
        <dbReference type="ARBA" id="ARBA00022705"/>
    </source>
</evidence>
<dbReference type="NCBIfam" id="TIGR00594">
    <property type="entry name" value="polc"/>
    <property type="match status" value="1"/>
</dbReference>
<evidence type="ECO:0000256" key="4">
    <source>
        <dbReference type="ARBA" id="ARBA00022679"/>
    </source>
</evidence>
<sequence length="1218" mass="133953">MADEFVHLHVHTQYSMLDGAVKVKDLVKRVAGAGMKAVAITDHANMFGAISFYKAAKDAGVQAILGCEIEVADGRHSRHLPLIASSLEGYKNLVWLVSKGQIDPDPAGPAGSTCVRMTDVADHTKGLICLTGCMGGLVPQRVLEEGPSAGLDALSKLRDMFEPGSLYVELQDHGLIEQPVLNEIMIENARKLELPLVATNDVHYAAREDAEAHLYLSCIKSGRSYAEAKERHHGSSEMYLKTPAEMASKFSAWPDAVKNTLQIAERAAVKLKLGEPMLPNFKVPEGFDTEGYFRHVAAEGLDARFKELEAMGKKIDRDAYRARLRLELDVISKMKFPGYFLIVWDFIRYAKENGIPVGPGRGSGAGSIVAYAMRITDLDPIPYNLLFERFLNPERVSMPDFDVDFCMDRRDQVIAYVQKRYGEVSVGQIATFAELKAKSVIKDVARSMGITPIEAQALANLIPRKSPAETYTIAESLEVEPKLKAKYDTEPVTKELVDQSRKLEGLTRHAGKHAAGIVISEGPLWDHVPVFRDEKTGAYVTQYYKDDVEQAGLVKFDFLGLKTLTVIDIATRLINGRPDIKREGRTFDIATIPLDDKPTYALMGSGETKGVFQLESSGMQQLFKDLKADSFEDIVAAVALYRPGPLGTGMVQDFVNRKHGRAPIAKMHDLVDELLVPTYGVIVYQEQVMQIAQALAGYSLGGADLLRRAMGKKKPEEMAKQKSTFVEGALKKGVTQEDADRIFGLLEYFAGYGFNKSHSAAYALITYQTAYLKAHYPAELLCAIMTSDKERIEKVVRTIADARALDVTVLPPDVNESDTDFKVVYTHPEGNKKLSRADKVRDPLGPQIRFGLGAVRGLGGAALETLFEARTAGGPFADLFDFGSRVDAKKINRSVLEALVQCGAFDGTLKGFGISRARAFASIDIALERSRAASRDRERGQTNLFGLFDAAPRATNGANGSNGKGGFASQSAGDYVESLPWDQKEMLVRERQSLGFYVSGHPVERYLRDKAAYARHELNHCTDCAGMDDWAKVRLCGMVEGYREKILRDNKGGGPPKPGASPGKLAFFELEDSSGRVNVKVRGREIDTYAHLLTGGEPVVVTGKVSFPRRDDDAGEEDDDANREPTIFLNEVEPLSKVVASHTERMTIRLREDKTRPSDLDEMKRLFSESQGACPVVVVVTLTNGAEAILALRDFRVDVSDPLLSGLERVFGEQVAEI</sequence>
<feature type="domain" description="Polymerase/histidinol phosphatase N-terminal" evidence="9">
    <location>
        <begin position="6"/>
        <end position="73"/>
    </location>
</feature>
<dbReference type="InterPro" id="IPR012340">
    <property type="entry name" value="NA-bd_OB-fold"/>
</dbReference>
<dbReference type="Pfam" id="PF14579">
    <property type="entry name" value="HHH_6"/>
    <property type="match status" value="1"/>
</dbReference>
<name>A0ABZ2LL90_9BACT</name>
<evidence type="ECO:0000256" key="8">
    <source>
        <dbReference type="ARBA" id="ARBA00049244"/>
    </source>
</evidence>
<dbReference type="SUPFAM" id="SSF89550">
    <property type="entry name" value="PHP domain-like"/>
    <property type="match status" value="1"/>
</dbReference>
<comment type="catalytic activity">
    <reaction evidence="8">
        <text>DNA(n) + a 2'-deoxyribonucleoside 5'-triphosphate = DNA(n+1) + diphosphate</text>
        <dbReference type="Rhea" id="RHEA:22508"/>
        <dbReference type="Rhea" id="RHEA-COMP:17339"/>
        <dbReference type="Rhea" id="RHEA-COMP:17340"/>
        <dbReference type="ChEBI" id="CHEBI:33019"/>
        <dbReference type="ChEBI" id="CHEBI:61560"/>
        <dbReference type="ChEBI" id="CHEBI:173112"/>
        <dbReference type="EC" id="2.7.7.7"/>
    </reaction>
</comment>
<evidence type="ECO:0000256" key="2">
    <source>
        <dbReference type="ARBA" id="ARBA00012417"/>
    </source>
</evidence>
<dbReference type="CDD" id="cd04485">
    <property type="entry name" value="DnaE_OBF"/>
    <property type="match status" value="1"/>
</dbReference>
<keyword evidence="11" id="KW-1185">Reference proteome</keyword>
<dbReference type="Gene3D" id="1.10.10.1600">
    <property type="entry name" value="Bacterial DNA polymerase III alpha subunit, thumb domain"/>
    <property type="match status" value="1"/>
</dbReference>
<dbReference type="RefSeq" id="WP_394839588.1">
    <property type="nucleotide sequence ID" value="NZ_CP089929.1"/>
</dbReference>
<evidence type="ECO:0000313" key="11">
    <source>
        <dbReference type="Proteomes" id="UP001374803"/>
    </source>
</evidence>
<keyword evidence="4 10" id="KW-0808">Transferase</keyword>
<dbReference type="PANTHER" id="PTHR32294:SF0">
    <property type="entry name" value="DNA POLYMERASE III SUBUNIT ALPHA"/>
    <property type="match status" value="1"/>
</dbReference>
<dbReference type="Proteomes" id="UP001374803">
    <property type="component" value="Chromosome"/>
</dbReference>
<evidence type="ECO:0000256" key="1">
    <source>
        <dbReference type="ARBA" id="ARBA00004496"/>
    </source>
</evidence>
<dbReference type="InterPro" id="IPR041931">
    <property type="entry name" value="DNA_pol3_alpha_thumb_dom"/>
</dbReference>
<dbReference type="Gene3D" id="1.10.150.870">
    <property type="match status" value="1"/>
</dbReference>
<dbReference type="GO" id="GO:0003887">
    <property type="term" value="F:DNA-directed DNA polymerase activity"/>
    <property type="evidence" value="ECO:0007669"/>
    <property type="project" value="UniProtKB-EC"/>
</dbReference>
<dbReference type="Pfam" id="PF02811">
    <property type="entry name" value="PHP"/>
    <property type="match status" value="1"/>
</dbReference>
<accession>A0ABZ2LL90</accession>
<evidence type="ECO:0000259" key="9">
    <source>
        <dbReference type="SMART" id="SM00481"/>
    </source>
</evidence>
<evidence type="ECO:0000313" key="10">
    <source>
        <dbReference type="EMBL" id="WXB09915.1"/>
    </source>
</evidence>
<dbReference type="InterPro" id="IPR004013">
    <property type="entry name" value="PHP_dom"/>
</dbReference>
<comment type="subcellular location">
    <subcellularLocation>
        <location evidence="1">Cytoplasm</location>
    </subcellularLocation>
</comment>
<dbReference type="InterPro" id="IPR004805">
    <property type="entry name" value="DnaE2/DnaE/PolC"/>
</dbReference>
<gene>
    <name evidence="10" type="primary">dnaE</name>
    <name evidence="10" type="ORF">LVJ94_22135</name>
</gene>
<keyword evidence="5 10" id="KW-0548">Nucleotidyltransferase</keyword>
<dbReference type="InterPro" id="IPR040982">
    <property type="entry name" value="DNA_pol3_finger"/>
</dbReference>
<dbReference type="InterPro" id="IPR029460">
    <property type="entry name" value="DNAPol_HHH"/>
</dbReference>
<evidence type="ECO:0000256" key="7">
    <source>
        <dbReference type="ARBA" id="ARBA00022932"/>
    </source>
</evidence>
<evidence type="ECO:0000256" key="5">
    <source>
        <dbReference type="ARBA" id="ARBA00022695"/>
    </source>
</evidence>
<dbReference type="Gene3D" id="2.40.50.140">
    <property type="entry name" value="Nucleic acid-binding proteins"/>
    <property type="match status" value="1"/>
</dbReference>
<dbReference type="EMBL" id="CP089983">
    <property type="protein sequence ID" value="WXB09915.1"/>
    <property type="molecule type" value="Genomic_DNA"/>
</dbReference>
<dbReference type="SMART" id="SM00481">
    <property type="entry name" value="POLIIIAc"/>
    <property type="match status" value="1"/>
</dbReference>
<dbReference type="Pfam" id="PF01336">
    <property type="entry name" value="tRNA_anti-codon"/>
    <property type="match status" value="1"/>
</dbReference>
<dbReference type="EC" id="2.7.7.7" evidence="2"/>
<dbReference type="NCBIfam" id="NF004226">
    <property type="entry name" value="PRK05673.1"/>
    <property type="match status" value="1"/>
</dbReference>
<organism evidence="10 11">
    <name type="scientific">Pendulispora rubella</name>
    <dbReference type="NCBI Taxonomy" id="2741070"/>
    <lineage>
        <taxon>Bacteria</taxon>
        <taxon>Pseudomonadati</taxon>
        <taxon>Myxococcota</taxon>
        <taxon>Myxococcia</taxon>
        <taxon>Myxococcales</taxon>
        <taxon>Sorangiineae</taxon>
        <taxon>Pendulisporaceae</taxon>
        <taxon>Pendulispora</taxon>
    </lineage>
</organism>
<reference evidence="10" key="1">
    <citation type="submission" date="2021-12" db="EMBL/GenBank/DDBJ databases">
        <title>Discovery of the Pendulisporaceae a myxobacterial family with distinct sporulation behavior and unique specialized metabolism.</title>
        <authorList>
            <person name="Garcia R."/>
            <person name="Popoff A."/>
            <person name="Bader C.D."/>
            <person name="Loehr J."/>
            <person name="Walesch S."/>
            <person name="Walt C."/>
            <person name="Boldt J."/>
            <person name="Bunk B."/>
            <person name="Haeckl F.J.F.P.J."/>
            <person name="Gunesch A.P."/>
            <person name="Birkelbach J."/>
            <person name="Nuebel U."/>
            <person name="Pietschmann T."/>
            <person name="Bach T."/>
            <person name="Mueller R."/>
        </authorList>
    </citation>
    <scope>NUCLEOTIDE SEQUENCE</scope>
    <source>
        <strain evidence="10">MSr11367</strain>
    </source>
</reference>
<keyword evidence="7" id="KW-0239">DNA-directed DNA polymerase</keyword>
<keyword evidence="6" id="KW-0235">DNA replication</keyword>
<dbReference type="Pfam" id="PF17657">
    <property type="entry name" value="DNA_pol3_finger"/>
    <property type="match status" value="1"/>
</dbReference>
<proteinExistence type="predicted"/>